<dbReference type="InterPro" id="IPR023214">
    <property type="entry name" value="HAD_sf"/>
</dbReference>
<dbReference type="GO" id="GO:0044281">
    <property type="term" value="P:small molecule metabolic process"/>
    <property type="evidence" value="ECO:0007669"/>
    <property type="project" value="UniProtKB-ARBA"/>
</dbReference>
<dbReference type="PANTHER" id="PTHR46470:SF2">
    <property type="entry name" value="GLYCERALDEHYDE 3-PHOSPHATE PHOSPHATASE"/>
    <property type="match status" value="1"/>
</dbReference>
<keyword evidence="3 5" id="KW-0378">Hydrolase</keyword>
<dbReference type="NCBIfam" id="TIGR01549">
    <property type="entry name" value="HAD-SF-IA-v1"/>
    <property type="match status" value="1"/>
</dbReference>
<dbReference type="InParanoid" id="B2A0G9"/>
<protein>
    <submittedName>
        <fullName evidence="5">Haloacid dehalogenase domain protein hydrolase</fullName>
    </submittedName>
</protein>
<sequence length="233" mass="27688">MGIIWDLDGTLYNFYLPAKISLHVTWEYGWYNDYVKKQECYHFFEQSHGEYVWELRFWEQLYKSTQKNYGQETTINAMADIINKAWYINNNPNSKSNAYELGKLWWKTFFENLSPEPWVLPLLRKLFKHGIPMGLLSNSPREMGKLKLKHLGLEDFFNEENTIWTVDTGYFKPDKYPFLLMSEILNCQTNQVLVVGDNYKTDALGAQNAGMTYFLYKGDNFGELLKRLKAFWR</sequence>
<dbReference type="CDD" id="cd01427">
    <property type="entry name" value="HAD_like"/>
    <property type="match status" value="1"/>
</dbReference>
<dbReference type="EMBL" id="CP001034">
    <property type="protein sequence ID" value="ACB84530.1"/>
    <property type="molecule type" value="Genomic_DNA"/>
</dbReference>
<evidence type="ECO:0000256" key="1">
    <source>
        <dbReference type="ARBA" id="ARBA00001946"/>
    </source>
</evidence>
<dbReference type="HOGENOM" id="CLU_045011_8_3_9"/>
<dbReference type="InterPro" id="IPR051400">
    <property type="entry name" value="HAD-like_hydrolase"/>
</dbReference>
<keyword evidence="2" id="KW-0479">Metal-binding</keyword>
<evidence type="ECO:0000313" key="5">
    <source>
        <dbReference type="EMBL" id="ACB84530.1"/>
    </source>
</evidence>
<dbReference type="InterPro" id="IPR006439">
    <property type="entry name" value="HAD-SF_hydro_IA"/>
</dbReference>
<dbReference type="PANTHER" id="PTHR46470">
    <property type="entry name" value="N-ACYLNEURAMINATE-9-PHOSPHATASE"/>
    <property type="match status" value="1"/>
</dbReference>
<dbReference type="KEGG" id="nth:Nther_0945"/>
<dbReference type="RefSeq" id="WP_012447408.1">
    <property type="nucleotide sequence ID" value="NC_010718.1"/>
</dbReference>
<dbReference type="STRING" id="457570.Nther_0945"/>
<reference evidence="5 6" key="2">
    <citation type="journal article" date="2011" name="J. Bacteriol.">
        <title>Complete genome sequence of the anaerobic, halophilic alkalithermophile Natranaerobius thermophilus JW/NM-WN-LF.</title>
        <authorList>
            <person name="Zhao B."/>
            <person name="Mesbah N.M."/>
            <person name="Dalin E."/>
            <person name="Goodwin L."/>
            <person name="Nolan M."/>
            <person name="Pitluck S."/>
            <person name="Chertkov O."/>
            <person name="Brettin T.S."/>
            <person name="Han J."/>
            <person name="Larimer F.W."/>
            <person name="Land M.L."/>
            <person name="Hauser L."/>
            <person name="Kyrpides N."/>
            <person name="Wiegel J."/>
        </authorList>
    </citation>
    <scope>NUCLEOTIDE SEQUENCE [LARGE SCALE GENOMIC DNA]</scope>
    <source>
        <strain evidence="6">ATCC BAA-1301 / DSM 18059 / JW/NM-WN-LF</strain>
    </source>
</reference>
<dbReference type="SUPFAM" id="SSF56784">
    <property type="entry name" value="HAD-like"/>
    <property type="match status" value="1"/>
</dbReference>
<dbReference type="GO" id="GO:0016791">
    <property type="term" value="F:phosphatase activity"/>
    <property type="evidence" value="ECO:0007669"/>
    <property type="project" value="TreeGrafter"/>
</dbReference>
<dbReference type="Pfam" id="PF13419">
    <property type="entry name" value="HAD_2"/>
    <property type="match status" value="1"/>
</dbReference>
<dbReference type="InterPro" id="IPR041492">
    <property type="entry name" value="HAD_2"/>
</dbReference>
<dbReference type="SFLD" id="SFLDS00003">
    <property type="entry name" value="Haloacid_Dehalogenase"/>
    <property type="match status" value="1"/>
</dbReference>
<evidence type="ECO:0000256" key="2">
    <source>
        <dbReference type="ARBA" id="ARBA00022723"/>
    </source>
</evidence>
<accession>B2A0G9</accession>
<evidence type="ECO:0000256" key="4">
    <source>
        <dbReference type="ARBA" id="ARBA00022842"/>
    </source>
</evidence>
<evidence type="ECO:0000256" key="3">
    <source>
        <dbReference type="ARBA" id="ARBA00022801"/>
    </source>
</evidence>
<dbReference type="Proteomes" id="UP000001683">
    <property type="component" value="Chromosome"/>
</dbReference>
<keyword evidence="6" id="KW-1185">Reference proteome</keyword>
<organism evidence="5 6">
    <name type="scientific">Natranaerobius thermophilus (strain ATCC BAA-1301 / DSM 18059 / JW/NM-WN-LF)</name>
    <dbReference type="NCBI Taxonomy" id="457570"/>
    <lineage>
        <taxon>Bacteria</taxon>
        <taxon>Bacillati</taxon>
        <taxon>Bacillota</taxon>
        <taxon>Clostridia</taxon>
        <taxon>Natranaerobiales</taxon>
        <taxon>Natranaerobiaceae</taxon>
        <taxon>Natranaerobius</taxon>
    </lineage>
</organism>
<dbReference type="InterPro" id="IPR036412">
    <property type="entry name" value="HAD-like_sf"/>
</dbReference>
<name>B2A0G9_NATTJ</name>
<dbReference type="SFLD" id="SFLDG01129">
    <property type="entry name" value="C1.5:_HAD__Beta-PGM__Phosphata"/>
    <property type="match status" value="1"/>
</dbReference>
<dbReference type="eggNOG" id="COG1011">
    <property type="taxonomic scope" value="Bacteria"/>
</dbReference>
<reference evidence="5 6" key="1">
    <citation type="submission" date="2008-04" db="EMBL/GenBank/DDBJ databases">
        <title>Complete sequence of chromosome of Natranaerobius thermophilus JW/NM-WN-LF.</title>
        <authorList>
            <consortium name="US DOE Joint Genome Institute"/>
            <person name="Copeland A."/>
            <person name="Lucas S."/>
            <person name="Lapidus A."/>
            <person name="Glavina del Rio T."/>
            <person name="Dalin E."/>
            <person name="Tice H."/>
            <person name="Bruce D."/>
            <person name="Goodwin L."/>
            <person name="Pitluck S."/>
            <person name="Chertkov O."/>
            <person name="Brettin T."/>
            <person name="Detter J.C."/>
            <person name="Han C."/>
            <person name="Kuske C.R."/>
            <person name="Schmutz J."/>
            <person name="Larimer F."/>
            <person name="Land M."/>
            <person name="Hauser L."/>
            <person name="Kyrpides N."/>
            <person name="Lykidis A."/>
            <person name="Mesbah N.M."/>
            <person name="Wiegel J."/>
        </authorList>
    </citation>
    <scope>NUCLEOTIDE SEQUENCE [LARGE SCALE GENOMIC DNA]</scope>
    <source>
        <strain evidence="6">ATCC BAA-1301 / DSM 18059 / JW/NM-WN-LF</strain>
    </source>
</reference>
<proteinExistence type="predicted"/>
<keyword evidence="4" id="KW-0460">Magnesium</keyword>
<dbReference type="OrthoDB" id="9794086at2"/>
<dbReference type="Gene3D" id="3.40.50.1000">
    <property type="entry name" value="HAD superfamily/HAD-like"/>
    <property type="match status" value="1"/>
</dbReference>
<dbReference type="GO" id="GO:0046872">
    <property type="term" value="F:metal ion binding"/>
    <property type="evidence" value="ECO:0007669"/>
    <property type="project" value="UniProtKB-KW"/>
</dbReference>
<gene>
    <name evidence="5" type="ordered locus">Nther_0945</name>
</gene>
<comment type="cofactor">
    <cofactor evidence="1">
        <name>Mg(2+)</name>
        <dbReference type="ChEBI" id="CHEBI:18420"/>
    </cofactor>
</comment>
<dbReference type="AlphaFoldDB" id="B2A0G9"/>
<evidence type="ECO:0000313" key="6">
    <source>
        <dbReference type="Proteomes" id="UP000001683"/>
    </source>
</evidence>
<dbReference type="Gene3D" id="1.10.150.520">
    <property type="match status" value="1"/>
</dbReference>